<evidence type="ECO:0000313" key="3">
    <source>
        <dbReference type="Proteomes" id="UP000680158"/>
    </source>
</evidence>
<gene>
    <name evidence="2" type="ORF">KDM92_04670</name>
</gene>
<sequence length="307" mass="34812">MIKLVRYGFYLWMLIFTHAIAAQALPEKFQPGLISNGGVFGFTLSPDGKTALWVESQGKREKLVIMESHLQNGQWSQPKVAPFSTDKGEWKDIDPIFSPDGQTVLFQSNRPVNTNSAYPANQTSKQEPKKDFDIWAVKRNAIGWSEAFHMGDVINTQASESYASIANNGNIYFMKDHESQAGNSDLFVAKLIDGRYQKPVNLGAPINTEQFRESNPFISPDEDYLIYFSSDTAGHGEVDLYISFNEKGRWSKPVNLGLPINSTFAEFCPFVHQGKLYFTRQKKEADRMIEDVYVVDFDPYSYKALVR</sequence>
<dbReference type="InterPro" id="IPR011659">
    <property type="entry name" value="WD40"/>
</dbReference>
<evidence type="ECO:0000256" key="1">
    <source>
        <dbReference type="SAM" id="Phobius"/>
    </source>
</evidence>
<comment type="caution">
    <text evidence="2">The sequence shown here is derived from an EMBL/GenBank/DDBJ whole genome shotgun (WGS) entry which is preliminary data.</text>
</comment>
<keyword evidence="3" id="KW-1185">Reference proteome</keyword>
<accession>A0A941DDW2</accession>
<proteinExistence type="predicted"/>
<keyword evidence="1" id="KW-0812">Transmembrane</keyword>
<dbReference type="Pfam" id="PF07676">
    <property type="entry name" value="PD40"/>
    <property type="match status" value="4"/>
</dbReference>
<keyword evidence="1" id="KW-0472">Membrane</keyword>
<evidence type="ECO:0000313" key="2">
    <source>
        <dbReference type="EMBL" id="MBR7745863.1"/>
    </source>
</evidence>
<dbReference type="SUPFAM" id="SSF82171">
    <property type="entry name" value="DPP6 N-terminal domain-like"/>
    <property type="match status" value="1"/>
</dbReference>
<keyword evidence="1" id="KW-1133">Transmembrane helix</keyword>
<dbReference type="EMBL" id="JAGSPM010000002">
    <property type="protein sequence ID" value="MBR7745863.1"/>
    <property type="molecule type" value="Genomic_DNA"/>
</dbReference>
<dbReference type="Proteomes" id="UP000680158">
    <property type="component" value="Unassembled WGS sequence"/>
</dbReference>
<dbReference type="AlphaFoldDB" id="A0A941DDW2"/>
<name>A0A941DDW2_9BURK</name>
<reference evidence="2 3" key="1">
    <citation type="submission" date="2021-04" db="EMBL/GenBank/DDBJ databases">
        <title>novel species isolated from subtropical streams in China.</title>
        <authorList>
            <person name="Lu H."/>
        </authorList>
    </citation>
    <scope>NUCLEOTIDE SEQUENCE [LARGE SCALE GENOMIC DNA]</scope>
    <source>
        <strain evidence="2 3">BYS107W</strain>
    </source>
</reference>
<organism evidence="2 3">
    <name type="scientific">Undibacterium baiyunense</name>
    <dbReference type="NCBI Taxonomy" id="2828731"/>
    <lineage>
        <taxon>Bacteria</taxon>
        <taxon>Pseudomonadati</taxon>
        <taxon>Pseudomonadota</taxon>
        <taxon>Betaproteobacteria</taxon>
        <taxon>Burkholderiales</taxon>
        <taxon>Oxalobacteraceae</taxon>
        <taxon>Undibacterium</taxon>
    </lineage>
</organism>
<dbReference type="Gene3D" id="2.120.10.30">
    <property type="entry name" value="TolB, C-terminal domain"/>
    <property type="match status" value="1"/>
</dbReference>
<protein>
    <submittedName>
        <fullName evidence="2">PD40 domain-containing protein</fullName>
    </submittedName>
</protein>
<feature type="transmembrane region" description="Helical" evidence="1">
    <location>
        <begin position="7"/>
        <end position="25"/>
    </location>
</feature>
<dbReference type="InterPro" id="IPR011042">
    <property type="entry name" value="6-blade_b-propeller_TolB-like"/>
</dbReference>